<gene>
    <name evidence="1" type="ORF">CDAUBV1_LOCUS6422</name>
</gene>
<proteinExistence type="predicted"/>
<evidence type="ECO:0000313" key="2">
    <source>
        <dbReference type="Proteomes" id="UP001497525"/>
    </source>
</evidence>
<evidence type="ECO:0000313" key="1">
    <source>
        <dbReference type="EMBL" id="CAL5133148.1"/>
    </source>
</evidence>
<reference evidence="1" key="1">
    <citation type="submission" date="2024-06" db="EMBL/GenBank/DDBJ databases">
        <authorList>
            <person name="Liu X."/>
            <person name="Lenzi L."/>
            <person name="Haldenby T S."/>
            <person name="Uol C."/>
        </authorList>
    </citation>
    <scope>NUCLEOTIDE SEQUENCE</scope>
</reference>
<name>A0AAV2T6S7_CALDB</name>
<protein>
    <submittedName>
        <fullName evidence="1">Uncharacterized protein</fullName>
    </submittedName>
</protein>
<comment type="caution">
    <text evidence="1">The sequence shown here is derived from an EMBL/GenBank/DDBJ whole genome shotgun (WGS) entry which is preliminary data.</text>
</comment>
<feature type="non-terminal residue" evidence="1">
    <location>
        <position position="103"/>
    </location>
</feature>
<accession>A0AAV2T6S7</accession>
<sequence length="103" mass="11672">MPAYFFIPLRHYFITSGALFVVAFLKVCPITRNRPETKSNIPALPYPTQFCDVSHNSCKSLQLDLLDKIFTMESSDPQAAFDSLVRNYPCLNFGQSKTYPTVS</sequence>
<dbReference type="EMBL" id="CAXLJL010000156">
    <property type="protein sequence ID" value="CAL5133148.1"/>
    <property type="molecule type" value="Genomic_DNA"/>
</dbReference>
<dbReference type="AlphaFoldDB" id="A0AAV2T6S7"/>
<dbReference type="Proteomes" id="UP001497525">
    <property type="component" value="Unassembled WGS sequence"/>
</dbReference>
<feature type="non-terminal residue" evidence="1">
    <location>
        <position position="1"/>
    </location>
</feature>
<organism evidence="1 2">
    <name type="scientific">Calicophoron daubneyi</name>
    <name type="common">Rumen fluke</name>
    <name type="synonym">Paramphistomum daubneyi</name>
    <dbReference type="NCBI Taxonomy" id="300641"/>
    <lineage>
        <taxon>Eukaryota</taxon>
        <taxon>Metazoa</taxon>
        <taxon>Spiralia</taxon>
        <taxon>Lophotrochozoa</taxon>
        <taxon>Platyhelminthes</taxon>
        <taxon>Trematoda</taxon>
        <taxon>Digenea</taxon>
        <taxon>Plagiorchiida</taxon>
        <taxon>Pronocephalata</taxon>
        <taxon>Paramphistomoidea</taxon>
        <taxon>Paramphistomidae</taxon>
        <taxon>Calicophoron</taxon>
    </lineage>
</organism>